<dbReference type="InterPro" id="IPR002611">
    <property type="entry name" value="IstB_ATP-bd"/>
</dbReference>
<evidence type="ECO:0000313" key="7">
    <source>
        <dbReference type="EMBL" id="ABF91380.1"/>
    </source>
</evidence>
<dbReference type="GO" id="GO:0005524">
    <property type="term" value="F:ATP binding"/>
    <property type="evidence" value="ECO:0007669"/>
    <property type="project" value="UniProtKB-KW"/>
</dbReference>
<dbReference type="KEGG" id="mxa:MXAN_3611"/>
<dbReference type="InterPro" id="IPR028350">
    <property type="entry name" value="DNAC/IstB-like"/>
</dbReference>
<reference evidence="7 8" key="1">
    <citation type="journal article" date="2006" name="Proc. Natl. Acad. Sci. U.S.A.">
        <title>Evolution of sensory complexity recorded in a myxobacterial genome.</title>
        <authorList>
            <person name="Goldman B.S."/>
            <person name="Nierman W.C."/>
            <person name="Kaiser D."/>
            <person name="Slater S.C."/>
            <person name="Durkin A.S."/>
            <person name="Eisen J.A."/>
            <person name="Ronning C.M."/>
            <person name="Barbazuk W.B."/>
            <person name="Blanchard M."/>
            <person name="Field C."/>
            <person name="Halling C."/>
            <person name="Hinkle G."/>
            <person name="Iartchuk O."/>
            <person name="Kim H.S."/>
            <person name="Mackenzie C."/>
            <person name="Madupu R."/>
            <person name="Miller N."/>
            <person name="Shvartsbeyn A."/>
            <person name="Sullivan S.A."/>
            <person name="Vaudin M."/>
            <person name="Wiegand R."/>
            <person name="Kaplan H.B."/>
        </authorList>
    </citation>
    <scope>NUCLEOTIDE SEQUENCE [LARGE SCALE GENOMIC DNA]</scope>
    <source>
        <strain evidence="7">DK 1622</strain>
        <strain evidence="8">DK1622</strain>
    </source>
</reference>
<feature type="domain" description="AAA+ ATPase" evidence="4">
    <location>
        <begin position="98"/>
        <end position="231"/>
    </location>
</feature>
<dbReference type="InterPro" id="IPR003593">
    <property type="entry name" value="AAA+_ATPase"/>
</dbReference>
<dbReference type="GeneID" id="41363507"/>
<evidence type="ECO:0000256" key="2">
    <source>
        <dbReference type="ARBA" id="ARBA00022741"/>
    </source>
</evidence>
<dbReference type="KEGG" id="mxa:MXAN_6286"/>
<dbReference type="EMBL" id="CP000113">
    <property type="protein sequence ID" value="ABF86437.1"/>
    <property type="molecule type" value="Genomic_DNA"/>
</dbReference>
<accession>Q1CYW0</accession>
<keyword evidence="8" id="KW-1185">Reference proteome</keyword>
<dbReference type="EnsemblBacteria" id="ABF90017">
    <property type="protein sequence ID" value="ABF90017"/>
    <property type="gene ID" value="MXAN_3611"/>
</dbReference>
<evidence type="ECO:0000313" key="6">
    <source>
        <dbReference type="EMBL" id="ABF90017.1"/>
    </source>
</evidence>
<proteinExistence type="inferred from homology"/>
<dbReference type="GO" id="GO:0006260">
    <property type="term" value="P:DNA replication"/>
    <property type="evidence" value="ECO:0007669"/>
    <property type="project" value="TreeGrafter"/>
</dbReference>
<evidence type="ECO:0000256" key="1">
    <source>
        <dbReference type="ARBA" id="ARBA00008059"/>
    </source>
</evidence>
<dbReference type="EnsemblBacteria" id="ABF91380">
    <property type="protein sequence ID" value="ABF91380"/>
    <property type="gene ID" value="MXAN_6286"/>
</dbReference>
<dbReference type="Gene3D" id="3.40.50.300">
    <property type="entry name" value="P-loop containing nucleotide triphosphate hydrolases"/>
    <property type="match status" value="1"/>
</dbReference>
<dbReference type="InterPro" id="IPR047661">
    <property type="entry name" value="IstB"/>
</dbReference>
<gene>
    <name evidence="5" type="ordered locus">MXAN_2169</name>
    <name evidence="6" type="ordered locus">MXAN_3611</name>
    <name evidence="7" type="ordered locus">MXAN_6286</name>
</gene>
<evidence type="ECO:0000313" key="5">
    <source>
        <dbReference type="EMBL" id="ABF86437.1"/>
    </source>
</evidence>
<dbReference type="EMBL" id="CP000113">
    <property type="protein sequence ID" value="ABF90017.1"/>
    <property type="molecule type" value="Genomic_DNA"/>
</dbReference>
<dbReference type="PANTHER" id="PTHR30050">
    <property type="entry name" value="CHROMOSOMAL REPLICATION INITIATOR PROTEIN DNAA"/>
    <property type="match status" value="1"/>
</dbReference>
<dbReference type="RefSeq" id="WP_011552247.1">
    <property type="nucleotide sequence ID" value="NC_008095.1"/>
</dbReference>
<sequence length="253" mass="27953">MLVEQTLEKLNGMKLHGMASYLRDWLARPGERDVGPADLVGLLADAEWMHRENKKLSSRLSAARLRQAAALEDIDYGHARGLAKTQVMELSTSKWAADKQNVLLTGPTGVGKSFLACALGQKACRDGYSVVYRRASRLFDELAQARADGTYAHVLKRLAKAQVLILDDFGLEPLGAPERKELLEVLEDRYQLASTVVTSQLEPKDWHAVIGDATLADAILDRLVHNAHRIKLGGESIRYVETNLTKGRKQAKG</sequence>
<dbReference type="SMART" id="SM00382">
    <property type="entry name" value="AAA"/>
    <property type="match status" value="1"/>
</dbReference>
<protein>
    <submittedName>
        <fullName evidence="7">Transposition helper protein, IS21 family</fullName>
    </submittedName>
</protein>
<dbReference type="NCBIfam" id="NF038214">
    <property type="entry name" value="IS21_help_AAA"/>
    <property type="match status" value="1"/>
</dbReference>
<organism evidence="7 8">
    <name type="scientific">Myxococcus xanthus (strain DK1622)</name>
    <dbReference type="NCBI Taxonomy" id="246197"/>
    <lineage>
        <taxon>Bacteria</taxon>
        <taxon>Pseudomonadati</taxon>
        <taxon>Myxococcota</taxon>
        <taxon>Myxococcia</taxon>
        <taxon>Myxococcales</taxon>
        <taxon>Cystobacterineae</taxon>
        <taxon>Myxococcaceae</taxon>
        <taxon>Myxococcus</taxon>
    </lineage>
</organism>
<dbReference type="PANTHER" id="PTHR30050:SF4">
    <property type="entry name" value="ATP-BINDING PROTEIN RV3427C IN INSERTION SEQUENCE-RELATED"/>
    <property type="match status" value="1"/>
</dbReference>
<dbReference type="eggNOG" id="COG1484">
    <property type="taxonomic scope" value="Bacteria"/>
</dbReference>
<dbReference type="STRING" id="246197.MXAN_2169"/>
<dbReference type="Proteomes" id="UP000002402">
    <property type="component" value="Chromosome"/>
</dbReference>
<keyword evidence="2" id="KW-0547">Nucleotide-binding</keyword>
<dbReference type="PIRSF" id="PIRSF003073">
    <property type="entry name" value="DNAC_TnpB_IstB"/>
    <property type="match status" value="1"/>
</dbReference>
<dbReference type="AlphaFoldDB" id="Q1CYW0"/>
<dbReference type="KEGG" id="mxa:MXAN_2169"/>
<evidence type="ECO:0000259" key="4">
    <source>
        <dbReference type="SMART" id="SM00382"/>
    </source>
</evidence>
<dbReference type="HOGENOM" id="CLU_062999_7_0_7"/>
<comment type="similarity">
    <text evidence="1">Belongs to the IS21/IS1162 putative ATP-binding protein family.</text>
</comment>
<dbReference type="InterPro" id="IPR027417">
    <property type="entry name" value="P-loop_NTPase"/>
</dbReference>
<dbReference type="CDD" id="cd00009">
    <property type="entry name" value="AAA"/>
    <property type="match status" value="1"/>
</dbReference>
<dbReference type="OrthoDB" id="8150723at2"/>
<name>Q1CYW0_MYXXD</name>
<keyword evidence="3" id="KW-0067">ATP-binding</keyword>
<evidence type="ECO:0000313" key="8">
    <source>
        <dbReference type="Proteomes" id="UP000002402"/>
    </source>
</evidence>
<dbReference type="EMBL" id="CP000113">
    <property type="protein sequence ID" value="ABF91380.1"/>
    <property type="molecule type" value="Genomic_DNA"/>
</dbReference>
<evidence type="ECO:0000256" key="3">
    <source>
        <dbReference type="ARBA" id="ARBA00022840"/>
    </source>
</evidence>
<dbReference type="Pfam" id="PF01695">
    <property type="entry name" value="IstB_IS21"/>
    <property type="match status" value="1"/>
</dbReference>
<dbReference type="SUPFAM" id="SSF52540">
    <property type="entry name" value="P-loop containing nucleoside triphosphate hydrolases"/>
    <property type="match status" value="1"/>
</dbReference>
<dbReference type="EnsemblBacteria" id="ABF86437">
    <property type="protein sequence ID" value="ABF86437"/>
    <property type="gene ID" value="MXAN_2169"/>
</dbReference>